<keyword evidence="1" id="KW-0121">Carboxypeptidase</keyword>
<evidence type="ECO:0000256" key="3">
    <source>
        <dbReference type="ARBA" id="ARBA00022729"/>
    </source>
</evidence>
<evidence type="ECO:0008006" key="10">
    <source>
        <dbReference type="Google" id="ProtNLM"/>
    </source>
</evidence>
<sequence length="701" mass="76893">MIKYRLLCVAALVMLSGCNGSDSSNNSVSSTFDPTPSTTISANALESFQPTLSQPQPEAVPSAWPADHTVVDPNHYAALADFYSQASAAYRSGPNGGPGDPQPAVEAAGLDPSTVDETPSSKHHTYSVNGVTFDYTARAGHLIAYAPENSGSSGGKDAQASIFYMSYTRDDLPKDQRPVTFFWNGGPGEPSIWLHLGSYAPKYLKVDSPNLPVGPNMPDSFPLVDNPQTLLDQTDLVFIDVVGSGYSEAISPHKNKDFWTTMKDAGIFRDFITAYINKYNRQSSPKYLFGESYGGIRTPIVANLLEEAGISQYAPDSSGKPAIVLSGFSLNSPVLDFSSHSLDSGQFASAAIAMDYYKKSSVRGALNEDEFVNKIRESASRLFKNGSFDLNYRTELSQFLALDKLPSKGLMDLATPFVAPYIVKFFIPSSKIITDTSSDKMKTADIIGKLLNYAGSIVYPSSAVNDSEVQKMLSSAVFLDNFKELSKNLNDSTERSDSVVVKFLLNKITDFLKQYGPSVIIRPNYSVFNVYDTRMSRPFPPNYSMDFFESAGFYGAIKPYLLDEFDYRNKDDAQLYGTNSTSKDPGMIGGWIFDENLKSTPENPIDSSTGEMLSALQLDPKLKVFVMMGYHDWVCPFYTTEQDLQNSGILPQFKSRVTTKAYEGGHMIYANEVSRGPLRQDLGAFYRQDGSLGAFTSAGLH</sequence>
<dbReference type="PANTHER" id="PTHR11802:SF3">
    <property type="entry name" value="RETINOID-INDUCIBLE SERINE CARBOXYPEPTIDASE"/>
    <property type="match status" value="1"/>
</dbReference>
<proteinExistence type="predicted"/>
<organism evidence="8 9">
    <name type="scientific">Labrys neptuniae</name>
    <dbReference type="NCBI Taxonomy" id="376174"/>
    <lineage>
        <taxon>Bacteria</taxon>
        <taxon>Pseudomonadati</taxon>
        <taxon>Pseudomonadota</taxon>
        <taxon>Alphaproteobacteria</taxon>
        <taxon>Hyphomicrobiales</taxon>
        <taxon>Xanthobacteraceae</taxon>
        <taxon>Labrys</taxon>
    </lineage>
</organism>
<protein>
    <recommendedName>
        <fullName evidence="10">Peptidase S10</fullName>
    </recommendedName>
</protein>
<feature type="region of interest" description="Disordered" evidence="6">
    <location>
        <begin position="90"/>
        <end position="125"/>
    </location>
</feature>
<evidence type="ECO:0000256" key="5">
    <source>
        <dbReference type="ARBA" id="ARBA00023180"/>
    </source>
</evidence>
<feature type="signal peptide" evidence="7">
    <location>
        <begin position="1"/>
        <end position="21"/>
    </location>
</feature>
<evidence type="ECO:0000256" key="1">
    <source>
        <dbReference type="ARBA" id="ARBA00022645"/>
    </source>
</evidence>
<gene>
    <name evidence="8" type="ORF">ACETRX_36165</name>
</gene>
<dbReference type="InterPro" id="IPR029058">
    <property type="entry name" value="AB_hydrolase_fold"/>
</dbReference>
<dbReference type="SUPFAM" id="SSF53474">
    <property type="entry name" value="alpha/beta-Hydrolases"/>
    <property type="match status" value="1"/>
</dbReference>
<dbReference type="PROSITE" id="PS51257">
    <property type="entry name" value="PROKAR_LIPOPROTEIN"/>
    <property type="match status" value="1"/>
</dbReference>
<dbReference type="InterPro" id="IPR018202">
    <property type="entry name" value="Ser_caboxypep_ser_AS"/>
</dbReference>
<reference evidence="8 9" key="1">
    <citation type="submission" date="2024-09" db="EMBL/GenBank/DDBJ databases">
        <title>Description of Labrys sedimenti sp. nov., isolated from a diclofenac-degrading enrichment culture, and genome-based reclassification of Labrys portucalensis as a later heterotypic synonym of Labrys neptuniae.</title>
        <authorList>
            <person name="Tancsics A."/>
            <person name="Csepanyi A."/>
        </authorList>
    </citation>
    <scope>NUCLEOTIDE SEQUENCE [LARGE SCALE GENOMIC DNA]</scope>
    <source>
        <strain evidence="8 9">LMG 23412</strain>
    </source>
</reference>
<dbReference type="Gene3D" id="3.40.50.1820">
    <property type="entry name" value="alpha/beta hydrolase"/>
    <property type="match status" value="1"/>
</dbReference>
<keyword evidence="5" id="KW-0325">Glycoprotein</keyword>
<dbReference type="Proteomes" id="UP001595190">
    <property type="component" value="Unassembled WGS sequence"/>
</dbReference>
<dbReference type="PROSITE" id="PS00131">
    <property type="entry name" value="CARBOXYPEPT_SER_SER"/>
    <property type="match status" value="1"/>
</dbReference>
<evidence type="ECO:0000256" key="2">
    <source>
        <dbReference type="ARBA" id="ARBA00022670"/>
    </source>
</evidence>
<evidence type="ECO:0000313" key="8">
    <source>
        <dbReference type="EMBL" id="MFC2255049.1"/>
    </source>
</evidence>
<evidence type="ECO:0000256" key="6">
    <source>
        <dbReference type="SAM" id="MobiDB-lite"/>
    </source>
</evidence>
<dbReference type="InterPro" id="IPR001563">
    <property type="entry name" value="Peptidase_S10"/>
</dbReference>
<evidence type="ECO:0000256" key="7">
    <source>
        <dbReference type="SAM" id="SignalP"/>
    </source>
</evidence>
<dbReference type="PANTHER" id="PTHR11802">
    <property type="entry name" value="SERINE PROTEASE FAMILY S10 SERINE CARBOXYPEPTIDASE"/>
    <property type="match status" value="1"/>
</dbReference>
<dbReference type="EMBL" id="JBHGPK010000065">
    <property type="protein sequence ID" value="MFC2255049.1"/>
    <property type="molecule type" value="Genomic_DNA"/>
</dbReference>
<accession>A0ABV6ZS93</accession>
<evidence type="ECO:0000313" key="9">
    <source>
        <dbReference type="Proteomes" id="UP001595190"/>
    </source>
</evidence>
<keyword evidence="3 7" id="KW-0732">Signal</keyword>
<name>A0ABV6ZS93_9HYPH</name>
<feature type="chain" id="PRO_5046476884" description="Peptidase S10" evidence="7">
    <location>
        <begin position="22"/>
        <end position="701"/>
    </location>
</feature>
<dbReference type="Pfam" id="PF00450">
    <property type="entry name" value="Peptidase_S10"/>
    <property type="match status" value="1"/>
</dbReference>
<keyword evidence="2" id="KW-0645">Protease</keyword>
<dbReference type="RefSeq" id="WP_394315624.1">
    <property type="nucleotide sequence ID" value="NZ_JBHGPK010000065.1"/>
</dbReference>
<keyword evidence="4" id="KW-0378">Hydrolase</keyword>
<evidence type="ECO:0000256" key="4">
    <source>
        <dbReference type="ARBA" id="ARBA00022801"/>
    </source>
</evidence>
<comment type="caution">
    <text evidence="8">The sequence shown here is derived from an EMBL/GenBank/DDBJ whole genome shotgun (WGS) entry which is preliminary data.</text>
</comment>